<dbReference type="Proteomes" id="UP000054937">
    <property type="component" value="Unassembled WGS sequence"/>
</dbReference>
<keyword evidence="3 8" id="KW-0444">Lipid biosynthesis</keyword>
<dbReference type="PROSITE" id="PS50075">
    <property type="entry name" value="CARRIER"/>
    <property type="match status" value="1"/>
</dbReference>
<feature type="domain" description="Carrier" evidence="10">
    <location>
        <begin position="286"/>
        <end position="367"/>
    </location>
</feature>
<sequence>MSFNEEQGYQTQYQNQNNTDLLGDNDISGQQNNYQEEEAYQPQITNQFNNENQYPEHEQNQQEQYENQNNNQEHEYAKQYSYEQNDLEQNKNSFQQLQPQQSNATKQNGVFGQFLSQHVEPRLQNKNVCEINMILSQILFFILPVIDTFANDLVSSPFTFVGLFLFVFLMIFSIVGMRGYEKNSLTCLVVSRQTVLVYCLGFLTLFIACIVDVCRNVSYVYASQTEEICIIIVSLPIALQLVVKQTQNCSKFNFITSQKRQVKQFKQYNIQCAFQNKMTFTSSSDQSQSEILEEVEAKIFQILKSAAKCKQDKLSRTATFEELGFDSLDGVELVVAMEEHFGFDIANEDAEKITDVPTAIQIFNNYMVEKVNKDKLQEMNN</sequence>
<protein>
    <recommendedName>
        <fullName evidence="8">Acyl carrier protein</fullName>
    </recommendedName>
</protein>
<name>A0A0V0QMN7_PSEPJ</name>
<keyword evidence="2 8" id="KW-0596">Phosphopantetheine</keyword>
<dbReference type="Pfam" id="PF00550">
    <property type="entry name" value="PP-binding"/>
    <property type="match status" value="1"/>
</dbReference>
<keyword evidence="12" id="KW-1185">Reference proteome</keyword>
<proteinExistence type="inferred from homology"/>
<comment type="function">
    <text evidence="8">Carrier of the growing fatty acid chain in fatty acid biosynthesis.</text>
</comment>
<comment type="caution">
    <text evidence="11">The sequence shown here is derived from an EMBL/GenBank/DDBJ whole genome shotgun (WGS) entry which is preliminary data.</text>
</comment>
<evidence type="ECO:0000256" key="1">
    <source>
        <dbReference type="ARBA" id="ARBA00010930"/>
    </source>
</evidence>
<organism evidence="11 12">
    <name type="scientific">Pseudocohnilembus persalinus</name>
    <name type="common">Ciliate</name>
    <dbReference type="NCBI Taxonomy" id="266149"/>
    <lineage>
        <taxon>Eukaryota</taxon>
        <taxon>Sar</taxon>
        <taxon>Alveolata</taxon>
        <taxon>Ciliophora</taxon>
        <taxon>Intramacronucleata</taxon>
        <taxon>Oligohymenophorea</taxon>
        <taxon>Scuticociliatia</taxon>
        <taxon>Philasterida</taxon>
        <taxon>Pseudocohnilembidae</taxon>
        <taxon>Pseudocohnilembus</taxon>
    </lineage>
</organism>
<keyword evidence="9" id="KW-0472">Membrane</keyword>
<evidence type="ECO:0000256" key="6">
    <source>
        <dbReference type="ARBA" id="ARBA00023098"/>
    </source>
</evidence>
<evidence type="ECO:0000256" key="7">
    <source>
        <dbReference type="ARBA" id="ARBA00023160"/>
    </source>
</evidence>
<keyword evidence="9" id="KW-1133">Transmembrane helix</keyword>
<evidence type="ECO:0000256" key="9">
    <source>
        <dbReference type="SAM" id="Phobius"/>
    </source>
</evidence>
<feature type="transmembrane region" description="Helical" evidence="9">
    <location>
        <begin position="156"/>
        <end position="175"/>
    </location>
</feature>
<dbReference type="AlphaFoldDB" id="A0A0V0QMN7"/>
<keyword evidence="4" id="KW-0597">Phosphoprotein</keyword>
<dbReference type="PANTHER" id="PTHR20863:SF76">
    <property type="entry name" value="CARRIER DOMAIN-CONTAINING PROTEIN"/>
    <property type="match status" value="1"/>
</dbReference>
<evidence type="ECO:0000313" key="11">
    <source>
        <dbReference type="EMBL" id="KRX03329.1"/>
    </source>
</evidence>
<dbReference type="InterPro" id="IPR009081">
    <property type="entry name" value="PP-bd_ACP"/>
</dbReference>
<comment type="similarity">
    <text evidence="1">Belongs to the acyl carrier protein (ACP) family.</text>
</comment>
<dbReference type="PANTHER" id="PTHR20863">
    <property type="entry name" value="ACYL CARRIER PROTEIN"/>
    <property type="match status" value="1"/>
</dbReference>
<evidence type="ECO:0000256" key="3">
    <source>
        <dbReference type="ARBA" id="ARBA00022516"/>
    </source>
</evidence>
<accession>A0A0V0QMN7</accession>
<gene>
    <name evidence="11" type="ORF">PPERSA_05687</name>
</gene>
<dbReference type="InterPro" id="IPR036736">
    <property type="entry name" value="ACP-like_sf"/>
</dbReference>
<dbReference type="GO" id="GO:0000036">
    <property type="term" value="F:acyl carrier activity"/>
    <property type="evidence" value="ECO:0007669"/>
    <property type="project" value="TreeGrafter"/>
</dbReference>
<dbReference type="EMBL" id="LDAU01000135">
    <property type="protein sequence ID" value="KRX03329.1"/>
    <property type="molecule type" value="Genomic_DNA"/>
</dbReference>
<feature type="transmembrane region" description="Helical" evidence="9">
    <location>
        <begin position="131"/>
        <end position="150"/>
    </location>
</feature>
<dbReference type="Gene3D" id="1.10.1200.10">
    <property type="entry name" value="ACP-like"/>
    <property type="match status" value="1"/>
</dbReference>
<feature type="transmembrane region" description="Helical" evidence="9">
    <location>
        <begin position="195"/>
        <end position="213"/>
    </location>
</feature>
<dbReference type="InterPro" id="IPR006162">
    <property type="entry name" value="Ppantetheine_attach_site"/>
</dbReference>
<keyword evidence="6" id="KW-0443">Lipid metabolism</keyword>
<evidence type="ECO:0000256" key="5">
    <source>
        <dbReference type="ARBA" id="ARBA00022832"/>
    </source>
</evidence>
<evidence type="ECO:0000313" key="12">
    <source>
        <dbReference type="Proteomes" id="UP000054937"/>
    </source>
</evidence>
<evidence type="ECO:0000256" key="8">
    <source>
        <dbReference type="RuleBase" id="RU000722"/>
    </source>
</evidence>
<dbReference type="GO" id="GO:0000035">
    <property type="term" value="F:acyl binding"/>
    <property type="evidence" value="ECO:0007669"/>
    <property type="project" value="TreeGrafter"/>
</dbReference>
<dbReference type="OrthoDB" id="448946at2759"/>
<dbReference type="PROSITE" id="PS00012">
    <property type="entry name" value="PHOSPHOPANTETHEINE"/>
    <property type="match status" value="1"/>
</dbReference>
<keyword evidence="9" id="KW-0812">Transmembrane</keyword>
<evidence type="ECO:0000259" key="10">
    <source>
        <dbReference type="PROSITE" id="PS50075"/>
    </source>
</evidence>
<keyword evidence="7 8" id="KW-0275">Fatty acid biosynthesis</keyword>
<dbReference type="InParanoid" id="A0A0V0QMN7"/>
<feature type="transmembrane region" description="Helical" evidence="9">
    <location>
        <begin position="219"/>
        <end position="243"/>
    </location>
</feature>
<reference evidence="11 12" key="1">
    <citation type="journal article" date="2015" name="Sci. Rep.">
        <title>Genome of the facultative scuticociliatosis pathogen Pseudocohnilembus persalinus provides insight into its virulence through horizontal gene transfer.</title>
        <authorList>
            <person name="Xiong J."/>
            <person name="Wang G."/>
            <person name="Cheng J."/>
            <person name="Tian M."/>
            <person name="Pan X."/>
            <person name="Warren A."/>
            <person name="Jiang C."/>
            <person name="Yuan D."/>
            <person name="Miao W."/>
        </authorList>
    </citation>
    <scope>NUCLEOTIDE SEQUENCE [LARGE SCALE GENOMIC DNA]</scope>
    <source>
        <strain evidence="11">36N120E</strain>
    </source>
</reference>
<keyword evidence="5" id="KW-0276">Fatty acid metabolism</keyword>
<evidence type="ECO:0000256" key="2">
    <source>
        <dbReference type="ARBA" id="ARBA00022450"/>
    </source>
</evidence>
<dbReference type="InterPro" id="IPR003231">
    <property type="entry name" value="ACP"/>
</dbReference>
<evidence type="ECO:0000256" key="4">
    <source>
        <dbReference type="ARBA" id="ARBA00022553"/>
    </source>
</evidence>
<dbReference type="SUPFAM" id="SSF47336">
    <property type="entry name" value="ACP-like"/>
    <property type="match status" value="1"/>
</dbReference>
<dbReference type="HAMAP" id="MF_01217">
    <property type="entry name" value="Acyl_carrier"/>
    <property type="match status" value="1"/>
</dbReference>